<dbReference type="InterPro" id="IPR003439">
    <property type="entry name" value="ABC_transporter-like_ATP-bd"/>
</dbReference>
<keyword evidence="8 12" id="KW-1133">Transmembrane helix</keyword>
<gene>
    <name evidence="15" type="ORF">SAMN05444695_10951</name>
</gene>
<dbReference type="PROSITE" id="PS50929">
    <property type="entry name" value="ABC_TM1F"/>
    <property type="match status" value="1"/>
</dbReference>
<evidence type="ECO:0000313" key="16">
    <source>
        <dbReference type="Proteomes" id="UP000183263"/>
    </source>
</evidence>
<protein>
    <submittedName>
        <fullName evidence="15">ATP-binding cassette, subfamily B</fullName>
    </submittedName>
</protein>
<dbReference type="InterPro" id="IPR003593">
    <property type="entry name" value="AAA+_ATPase"/>
</dbReference>
<comment type="similarity">
    <text evidence="10">Belongs to the ABC transporter superfamily. Siderophore-Fe(3+) uptake transporter (SIUT) (TC 3.A.1.21) family.</text>
</comment>
<dbReference type="SUPFAM" id="SSF90123">
    <property type="entry name" value="ABC transporter transmembrane region"/>
    <property type="match status" value="1"/>
</dbReference>
<keyword evidence="16" id="KW-1185">Reference proteome</keyword>
<dbReference type="PROSITE" id="PS00211">
    <property type="entry name" value="ABC_TRANSPORTER_1"/>
    <property type="match status" value="1"/>
</dbReference>
<evidence type="ECO:0000259" key="14">
    <source>
        <dbReference type="PROSITE" id="PS50929"/>
    </source>
</evidence>
<evidence type="ECO:0000256" key="6">
    <source>
        <dbReference type="ARBA" id="ARBA00022741"/>
    </source>
</evidence>
<name>A0A1G8LZ14_9NOCA</name>
<feature type="transmembrane region" description="Helical" evidence="12">
    <location>
        <begin position="174"/>
        <end position="191"/>
    </location>
</feature>
<evidence type="ECO:0000256" key="5">
    <source>
        <dbReference type="ARBA" id="ARBA00022692"/>
    </source>
</evidence>
<evidence type="ECO:0000313" key="15">
    <source>
        <dbReference type="EMBL" id="SDI60885.1"/>
    </source>
</evidence>
<keyword evidence="2" id="KW-0813">Transport</keyword>
<dbReference type="InterPro" id="IPR039421">
    <property type="entry name" value="Type_1_exporter"/>
</dbReference>
<evidence type="ECO:0000256" key="8">
    <source>
        <dbReference type="ARBA" id="ARBA00022989"/>
    </source>
</evidence>
<dbReference type="InterPro" id="IPR011527">
    <property type="entry name" value="ABC1_TM_dom"/>
</dbReference>
<dbReference type="Gene3D" id="1.20.1560.10">
    <property type="entry name" value="ABC transporter type 1, transmembrane domain"/>
    <property type="match status" value="1"/>
</dbReference>
<dbReference type="InterPro" id="IPR017871">
    <property type="entry name" value="ABC_transporter-like_CS"/>
</dbReference>
<feature type="domain" description="ABC transmembrane type-1" evidence="14">
    <location>
        <begin position="56"/>
        <end position="337"/>
    </location>
</feature>
<dbReference type="AlphaFoldDB" id="A0A1G8LZ14"/>
<dbReference type="Proteomes" id="UP000183263">
    <property type="component" value="Unassembled WGS sequence"/>
</dbReference>
<dbReference type="Gene3D" id="3.40.50.300">
    <property type="entry name" value="P-loop containing nucleotide triphosphate hydrolases"/>
    <property type="match status" value="1"/>
</dbReference>
<dbReference type="GO" id="GO:0016887">
    <property type="term" value="F:ATP hydrolysis activity"/>
    <property type="evidence" value="ECO:0007669"/>
    <property type="project" value="InterPro"/>
</dbReference>
<reference evidence="15 16" key="1">
    <citation type="submission" date="2016-10" db="EMBL/GenBank/DDBJ databases">
        <authorList>
            <person name="de Groot N.N."/>
        </authorList>
    </citation>
    <scope>NUCLEOTIDE SEQUENCE [LARGE SCALE GENOMIC DNA]</scope>
    <source>
        <strain evidence="15 16">DSM 44892</strain>
    </source>
</reference>
<proteinExistence type="inferred from homology"/>
<dbReference type="PROSITE" id="PS50893">
    <property type="entry name" value="ABC_TRANSPORTER_2"/>
    <property type="match status" value="1"/>
</dbReference>
<evidence type="ECO:0000256" key="7">
    <source>
        <dbReference type="ARBA" id="ARBA00022840"/>
    </source>
</evidence>
<evidence type="ECO:0000256" key="11">
    <source>
        <dbReference type="SAM" id="MobiDB-lite"/>
    </source>
</evidence>
<evidence type="ECO:0000256" key="10">
    <source>
        <dbReference type="ARBA" id="ARBA00023455"/>
    </source>
</evidence>
<dbReference type="FunFam" id="3.40.50.300:FF:000221">
    <property type="entry name" value="Multidrug ABC transporter ATP-binding protein"/>
    <property type="match status" value="1"/>
</dbReference>
<dbReference type="GO" id="GO:0034040">
    <property type="term" value="F:ATPase-coupled lipid transmembrane transporter activity"/>
    <property type="evidence" value="ECO:0007669"/>
    <property type="project" value="TreeGrafter"/>
</dbReference>
<sequence>MSRSENSRSENSRSENSRSEMPPSDKVRSGRASLPLLDIVPRMRRMVSRPEAMRPALAVAAVSGLTEGLALAAMLPAISSLSSGEPVWGMRVGGWLTVFAVLASASFGLNYLQSRKTYAVALDFLHSIHRLVGDQVSKQPLGWFGRPIAGRLSRMVSTELMSAGEIFAHMIGPLVARTASGLVVVVAAWFWDPLLGLILTVAVPVFVVITLAATALMRRGRAVHEPEEVILSNRIVEYAQCQGALRSCGRSDDFPPLTDALDRTRSAKMRAHWVETVGMMLSGMATQGVVVVLIVVTGSLAVSGTLEPIPALAFIGLALRFTSILSAITESAMALESRRPLLDALDDVLTAEALPEPATPAELTAPGTIELENVTFGYAEGTEPVLKGVSLSVPSRSMVALVGPSGSGKTTIARLISRFHDVDSGTVKVGGVPVTEQTGEQLMAQLSMVFQDVYLFDDTLAANIAIGRAGATEGEIRAAADLAGVSEIARRLPDGWDTRVGEGGRALSGGERQRVAIARALLKQAPIVLFDEATSALDVENEANIVAAIEKLREQATVLIIAHRLDTIVAADRIIALDDRGGVEAQGTHEELLSTVGADDAAGASRSGTYRRFWERLRSAQGWQLTG</sequence>
<evidence type="ECO:0000256" key="4">
    <source>
        <dbReference type="ARBA" id="ARBA00022519"/>
    </source>
</evidence>
<dbReference type="GO" id="GO:0005886">
    <property type="term" value="C:plasma membrane"/>
    <property type="evidence" value="ECO:0007669"/>
    <property type="project" value="UniProtKB-SubCell"/>
</dbReference>
<evidence type="ECO:0000256" key="3">
    <source>
        <dbReference type="ARBA" id="ARBA00022475"/>
    </source>
</evidence>
<keyword evidence="6" id="KW-0547">Nucleotide-binding</keyword>
<dbReference type="PANTHER" id="PTHR24221:SF397">
    <property type="entry name" value="ABC TRANSPORTER, ATP-BINDING TRANSMEMBRANE PROTEIN"/>
    <property type="match status" value="1"/>
</dbReference>
<keyword evidence="7 15" id="KW-0067">ATP-binding</keyword>
<feature type="compositionally biased region" description="Basic and acidic residues" evidence="11">
    <location>
        <begin position="1"/>
        <end position="28"/>
    </location>
</feature>
<dbReference type="PANTHER" id="PTHR24221">
    <property type="entry name" value="ATP-BINDING CASSETTE SUB-FAMILY B"/>
    <property type="match status" value="1"/>
</dbReference>
<keyword evidence="4" id="KW-0997">Cell inner membrane</keyword>
<dbReference type="GO" id="GO:0005524">
    <property type="term" value="F:ATP binding"/>
    <property type="evidence" value="ECO:0007669"/>
    <property type="project" value="UniProtKB-KW"/>
</dbReference>
<dbReference type="InterPro" id="IPR027417">
    <property type="entry name" value="P-loop_NTPase"/>
</dbReference>
<dbReference type="InterPro" id="IPR036640">
    <property type="entry name" value="ABC1_TM_sf"/>
</dbReference>
<dbReference type="Pfam" id="PF00005">
    <property type="entry name" value="ABC_tran"/>
    <property type="match status" value="1"/>
</dbReference>
<feature type="domain" description="ABC transporter" evidence="13">
    <location>
        <begin position="369"/>
        <end position="605"/>
    </location>
</feature>
<evidence type="ECO:0000256" key="1">
    <source>
        <dbReference type="ARBA" id="ARBA00004429"/>
    </source>
</evidence>
<organism evidence="15 16">
    <name type="scientific">Rhodococcus triatomae</name>
    <dbReference type="NCBI Taxonomy" id="300028"/>
    <lineage>
        <taxon>Bacteria</taxon>
        <taxon>Bacillati</taxon>
        <taxon>Actinomycetota</taxon>
        <taxon>Actinomycetes</taxon>
        <taxon>Mycobacteriales</taxon>
        <taxon>Nocardiaceae</taxon>
        <taxon>Rhodococcus</taxon>
    </lineage>
</organism>
<keyword evidence="3" id="KW-1003">Cell membrane</keyword>
<keyword evidence="9 12" id="KW-0472">Membrane</keyword>
<dbReference type="GO" id="GO:0140359">
    <property type="term" value="F:ABC-type transporter activity"/>
    <property type="evidence" value="ECO:0007669"/>
    <property type="project" value="InterPro"/>
</dbReference>
<dbReference type="Pfam" id="PF00664">
    <property type="entry name" value="ABC_membrane"/>
    <property type="match status" value="1"/>
</dbReference>
<keyword evidence="5 12" id="KW-0812">Transmembrane</keyword>
<comment type="subcellular location">
    <subcellularLocation>
        <location evidence="1">Cell inner membrane</location>
        <topology evidence="1">Multi-pass membrane protein</topology>
    </subcellularLocation>
</comment>
<evidence type="ECO:0000256" key="9">
    <source>
        <dbReference type="ARBA" id="ARBA00023136"/>
    </source>
</evidence>
<feature type="region of interest" description="Disordered" evidence="11">
    <location>
        <begin position="1"/>
        <end position="29"/>
    </location>
</feature>
<feature type="transmembrane region" description="Helical" evidence="12">
    <location>
        <begin position="94"/>
        <end position="112"/>
    </location>
</feature>
<dbReference type="EMBL" id="FNDN01000009">
    <property type="protein sequence ID" value="SDI60885.1"/>
    <property type="molecule type" value="Genomic_DNA"/>
</dbReference>
<feature type="transmembrane region" description="Helical" evidence="12">
    <location>
        <begin position="197"/>
        <end position="217"/>
    </location>
</feature>
<dbReference type="SMART" id="SM00382">
    <property type="entry name" value="AAA"/>
    <property type="match status" value="1"/>
</dbReference>
<evidence type="ECO:0000256" key="12">
    <source>
        <dbReference type="SAM" id="Phobius"/>
    </source>
</evidence>
<accession>A0A1G8LZ14</accession>
<dbReference type="SUPFAM" id="SSF52540">
    <property type="entry name" value="P-loop containing nucleoside triphosphate hydrolases"/>
    <property type="match status" value="1"/>
</dbReference>
<evidence type="ECO:0000259" key="13">
    <source>
        <dbReference type="PROSITE" id="PS50893"/>
    </source>
</evidence>
<evidence type="ECO:0000256" key="2">
    <source>
        <dbReference type="ARBA" id="ARBA00022448"/>
    </source>
</evidence>